<dbReference type="Proteomes" id="UP001140091">
    <property type="component" value="Unassembled WGS sequence"/>
</dbReference>
<accession>A0A9W8MIY9</accession>
<dbReference type="EMBL" id="JANBPK010000820">
    <property type="protein sequence ID" value="KAJ2930773.1"/>
    <property type="molecule type" value="Genomic_DNA"/>
</dbReference>
<feature type="compositionally biased region" description="Basic and acidic residues" evidence="1">
    <location>
        <begin position="326"/>
        <end position="343"/>
    </location>
</feature>
<protein>
    <recommendedName>
        <fullName evidence="2">C2H2-type domain-containing protein</fullName>
    </recommendedName>
</protein>
<organism evidence="3 4">
    <name type="scientific">Candolleomyces eurysporus</name>
    <dbReference type="NCBI Taxonomy" id="2828524"/>
    <lineage>
        <taxon>Eukaryota</taxon>
        <taxon>Fungi</taxon>
        <taxon>Dikarya</taxon>
        <taxon>Basidiomycota</taxon>
        <taxon>Agaricomycotina</taxon>
        <taxon>Agaricomycetes</taxon>
        <taxon>Agaricomycetidae</taxon>
        <taxon>Agaricales</taxon>
        <taxon>Agaricineae</taxon>
        <taxon>Psathyrellaceae</taxon>
        <taxon>Candolleomyces</taxon>
    </lineage>
</organism>
<proteinExistence type="predicted"/>
<sequence>MNNYIRTSGSALPMRPQLLMPTGNLTSNPRRSILTTNGTSQLISARPNFQPPFFLGGAQMPNATIAPLPNLPLVNNAAYMKYYAKKKALELEEQKMLNQTLFAQVQQFMARDEAREKEVQTWTQLLSALAQPETVVEADAQDDGGASGIGVPLLAPQPDQNSSTLVSSQLAASISLAVPPPPQVVPAAFQSALFTANSQEAYHINQSSDRVQALPNEAQGFGIMPPPPLSAAPSEVQQYQQQFNFVPPVHQDQQLDFMLQVQPYPQTNGLYQLSNRRPQEHRLGTLQQQQVEQVQLQGNLPPKPNNLTNGVHYHQGNGATAFSSDSSKRKRDESGDQGNRQKEAGGGPSPPKRRRENKSGGKDKEREVATTTGNESFPSTSSKRKRDEAGDADASNEAGGDRGAEPKASKKQRTEPYTHSEALKVLLSGRYCEWDDECDHELEPRLGAYEQHIRQAHGLNLCPKTGNLTCLVNNCRRVFPKGDGFRSHLDHLVHRNDTRMKCLNCDKELGESEVKNRRVHYRGHRECEKEVERFDVVKGPPLRLKAGILSQPAGRSQRAQEVHIASVKKTQDILRMQEEMRQEKMRRRAMKKDVIDGQV</sequence>
<feature type="non-terminal residue" evidence="3">
    <location>
        <position position="1"/>
    </location>
</feature>
<dbReference type="OrthoDB" id="3095649at2759"/>
<feature type="domain" description="C2H2-type" evidence="2">
    <location>
        <begin position="470"/>
        <end position="494"/>
    </location>
</feature>
<evidence type="ECO:0000313" key="4">
    <source>
        <dbReference type="Proteomes" id="UP001140091"/>
    </source>
</evidence>
<dbReference type="AlphaFoldDB" id="A0A9W8MIY9"/>
<evidence type="ECO:0000313" key="3">
    <source>
        <dbReference type="EMBL" id="KAJ2930773.1"/>
    </source>
</evidence>
<evidence type="ECO:0000259" key="2">
    <source>
        <dbReference type="PROSITE" id="PS00028"/>
    </source>
</evidence>
<gene>
    <name evidence="3" type="ORF">H1R20_g6327</name>
</gene>
<feature type="compositionally biased region" description="Basic and acidic residues" evidence="1">
    <location>
        <begin position="357"/>
        <end position="368"/>
    </location>
</feature>
<feature type="region of interest" description="Disordered" evidence="1">
    <location>
        <begin position="298"/>
        <end position="417"/>
    </location>
</feature>
<feature type="compositionally biased region" description="Polar residues" evidence="1">
    <location>
        <begin position="369"/>
        <end position="381"/>
    </location>
</feature>
<reference evidence="3" key="1">
    <citation type="submission" date="2022-06" db="EMBL/GenBank/DDBJ databases">
        <title>Genome Sequence of Candolleomyces eurysporus.</title>
        <authorList>
            <person name="Buettner E."/>
        </authorList>
    </citation>
    <scope>NUCLEOTIDE SEQUENCE</scope>
    <source>
        <strain evidence="3">VTCC 930004</strain>
    </source>
</reference>
<keyword evidence="4" id="KW-1185">Reference proteome</keyword>
<evidence type="ECO:0000256" key="1">
    <source>
        <dbReference type="SAM" id="MobiDB-lite"/>
    </source>
</evidence>
<name>A0A9W8MIY9_9AGAR</name>
<dbReference type="InterPro" id="IPR013087">
    <property type="entry name" value="Znf_C2H2_type"/>
</dbReference>
<comment type="caution">
    <text evidence="3">The sequence shown here is derived from an EMBL/GenBank/DDBJ whole genome shotgun (WGS) entry which is preliminary data.</text>
</comment>
<feature type="compositionally biased region" description="Basic and acidic residues" evidence="1">
    <location>
        <begin position="399"/>
        <end position="417"/>
    </location>
</feature>
<dbReference type="PROSITE" id="PS00028">
    <property type="entry name" value="ZINC_FINGER_C2H2_1"/>
    <property type="match status" value="1"/>
</dbReference>